<organism evidence="2 3">
    <name type="scientific">Pedobacter africanus</name>
    <dbReference type="NCBI Taxonomy" id="151894"/>
    <lineage>
        <taxon>Bacteria</taxon>
        <taxon>Pseudomonadati</taxon>
        <taxon>Bacteroidota</taxon>
        <taxon>Sphingobacteriia</taxon>
        <taxon>Sphingobacteriales</taxon>
        <taxon>Sphingobacteriaceae</taxon>
        <taxon>Pedobacter</taxon>
    </lineage>
</organism>
<evidence type="ECO:0000313" key="2">
    <source>
        <dbReference type="EMBL" id="SMC71187.1"/>
    </source>
</evidence>
<accession>A0A1W2BDW9</accession>
<dbReference type="SUPFAM" id="SSF53448">
    <property type="entry name" value="Nucleotide-diphospho-sugar transferases"/>
    <property type="match status" value="1"/>
</dbReference>
<keyword evidence="3" id="KW-1185">Reference proteome</keyword>
<dbReference type="InterPro" id="IPR029044">
    <property type="entry name" value="Nucleotide-diphossugar_trans"/>
</dbReference>
<dbReference type="Gene3D" id="3.90.550.10">
    <property type="entry name" value="Spore Coat Polysaccharide Biosynthesis Protein SpsA, Chain A"/>
    <property type="match status" value="1"/>
</dbReference>
<dbReference type="Pfam" id="PF00535">
    <property type="entry name" value="Glycos_transf_2"/>
    <property type="match status" value="1"/>
</dbReference>
<dbReference type="Proteomes" id="UP000192756">
    <property type="component" value="Unassembled WGS sequence"/>
</dbReference>
<protein>
    <submittedName>
        <fullName evidence="2">Glycosyl transferase family 2</fullName>
    </submittedName>
</protein>
<dbReference type="AlphaFoldDB" id="A0A1W2BDW9"/>
<dbReference type="RefSeq" id="WP_159451685.1">
    <property type="nucleotide sequence ID" value="NZ_FWXT01000001.1"/>
</dbReference>
<gene>
    <name evidence="2" type="ORF">SAMN04488524_2288</name>
</gene>
<dbReference type="OrthoDB" id="786280at2"/>
<sequence>MSLVNGLDYSVIICTYNPDPRLLQRCLVAVSLLDVRGIALEVILVDNNSTEPLRGADYVKEFLNKTPHASLIEVKEQGLSFARIGGIKSSKGNCIVFFDDDNEPIPSYIQELHILRKDCPHVAAWGPGEVDVDFVDGIDSRLVTYAREAFQDRHEAVMAYANQRLWQDCYPFGTGLCIEREYLIGYIELAELGKFTLSGRKGGQMNSGEDTQMIFYCISRGAAAGVSPALKITHMVPHKRTSLNYLKRLAFGTSVCYSTCLVEVFPDYLEKLRPISEWKFAFKTLKRYFLLLFNSSPRKTLGLVGYIGSVAGDYMVLKRKLPNSVTWVLKKLRAI</sequence>
<evidence type="ECO:0000313" key="3">
    <source>
        <dbReference type="Proteomes" id="UP000192756"/>
    </source>
</evidence>
<dbReference type="PANTHER" id="PTHR22916">
    <property type="entry name" value="GLYCOSYLTRANSFERASE"/>
    <property type="match status" value="1"/>
</dbReference>
<dbReference type="GO" id="GO:0016758">
    <property type="term" value="F:hexosyltransferase activity"/>
    <property type="evidence" value="ECO:0007669"/>
    <property type="project" value="UniProtKB-ARBA"/>
</dbReference>
<dbReference type="CDD" id="cd00761">
    <property type="entry name" value="Glyco_tranf_GTA_type"/>
    <property type="match status" value="1"/>
</dbReference>
<keyword evidence="2" id="KW-0808">Transferase</keyword>
<evidence type="ECO:0000259" key="1">
    <source>
        <dbReference type="Pfam" id="PF00535"/>
    </source>
</evidence>
<proteinExistence type="predicted"/>
<dbReference type="EMBL" id="FWXT01000001">
    <property type="protein sequence ID" value="SMC71187.1"/>
    <property type="molecule type" value="Genomic_DNA"/>
</dbReference>
<name>A0A1W2BDW9_9SPHI</name>
<feature type="domain" description="Glycosyltransferase 2-like" evidence="1">
    <location>
        <begin position="10"/>
        <end position="112"/>
    </location>
</feature>
<dbReference type="STRING" id="151894.SAMN04488524_2288"/>
<dbReference type="InterPro" id="IPR001173">
    <property type="entry name" value="Glyco_trans_2-like"/>
</dbReference>
<reference evidence="3" key="1">
    <citation type="submission" date="2017-04" db="EMBL/GenBank/DDBJ databases">
        <authorList>
            <person name="Varghese N."/>
            <person name="Submissions S."/>
        </authorList>
    </citation>
    <scope>NUCLEOTIDE SEQUENCE [LARGE SCALE GENOMIC DNA]</scope>
    <source>
        <strain evidence="3">DSM 12126</strain>
    </source>
</reference>